<sequence>MATTFSSLPVEIQRQCVNYLDITALRSMRLSSQAIRDVTTEALFEVATLQVTEESAERFSALMNNDESRRYICRLLLDTHCAGQCAHEECDVFPPPEWWAGAVARWSCVSWPNLKKITVDCAYACANRRCASLGLAFTTFLAGADIEALTIKHLHDSCLIQRPDFTPGRAKVTKLHLLLTTWSDDASPDNDIEIRYRHSLFNIHLNTTWLTPLQTQLTHLTLHSNTYWGVYPPWQPGDLHFPRLRSLALGKWTIAFDWQIDFIVSHSDTLQELFLTNCPILHALRMTPRQSDNQWRRPRAGTARGKPPTNNFFSGLRWHTVLLAFKSKLPKLKYFSMGPGPLGGLVFDRRDFRDDEAFEDRYKLSPRIDSARYAVFDFGAGPAEWLDGDSEYRQRWHRGKGGFDGTDWVEKEMDEEVRKKANYPDCLQEDQAALEGLLRSLRERW</sequence>
<dbReference type="Proteomes" id="UP000799754">
    <property type="component" value="Unassembled WGS sequence"/>
</dbReference>
<accession>A0ACB6S2J3</accession>
<protein>
    <submittedName>
        <fullName evidence="1">Uncharacterized protein</fullName>
    </submittedName>
</protein>
<comment type="caution">
    <text evidence="1">The sequence shown here is derived from an EMBL/GenBank/DDBJ whole genome shotgun (WGS) entry which is preliminary data.</text>
</comment>
<organism evidence="1 2">
    <name type="scientific">Macroventuria anomochaeta</name>
    <dbReference type="NCBI Taxonomy" id="301207"/>
    <lineage>
        <taxon>Eukaryota</taxon>
        <taxon>Fungi</taxon>
        <taxon>Dikarya</taxon>
        <taxon>Ascomycota</taxon>
        <taxon>Pezizomycotina</taxon>
        <taxon>Dothideomycetes</taxon>
        <taxon>Pleosporomycetidae</taxon>
        <taxon>Pleosporales</taxon>
        <taxon>Pleosporineae</taxon>
        <taxon>Didymellaceae</taxon>
        <taxon>Macroventuria</taxon>
    </lineage>
</organism>
<evidence type="ECO:0000313" key="1">
    <source>
        <dbReference type="EMBL" id="KAF2628187.1"/>
    </source>
</evidence>
<proteinExistence type="predicted"/>
<gene>
    <name evidence="1" type="ORF">BU25DRAFT_458036</name>
</gene>
<evidence type="ECO:0000313" key="2">
    <source>
        <dbReference type="Proteomes" id="UP000799754"/>
    </source>
</evidence>
<reference evidence="1" key="1">
    <citation type="journal article" date="2020" name="Stud. Mycol.">
        <title>101 Dothideomycetes genomes: a test case for predicting lifestyles and emergence of pathogens.</title>
        <authorList>
            <person name="Haridas S."/>
            <person name="Albert R."/>
            <person name="Binder M."/>
            <person name="Bloem J."/>
            <person name="Labutti K."/>
            <person name="Salamov A."/>
            <person name="Andreopoulos B."/>
            <person name="Baker S."/>
            <person name="Barry K."/>
            <person name="Bills G."/>
            <person name="Bluhm B."/>
            <person name="Cannon C."/>
            <person name="Castanera R."/>
            <person name="Culley D."/>
            <person name="Daum C."/>
            <person name="Ezra D."/>
            <person name="Gonzalez J."/>
            <person name="Henrissat B."/>
            <person name="Kuo A."/>
            <person name="Liang C."/>
            <person name="Lipzen A."/>
            <person name="Lutzoni F."/>
            <person name="Magnuson J."/>
            <person name="Mondo S."/>
            <person name="Nolan M."/>
            <person name="Ohm R."/>
            <person name="Pangilinan J."/>
            <person name="Park H.-J."/>
            <person name="Ramirez L."/>
            <person name="Alfaro M."/>
            <person name="Sun H."/>
            <person name="Tritt A."/>
            <person name="Yoshinaga Y."/>
            <person name="Zwiers L.-H."/>
            <person name="Turgeon B."/>
            <person name="Goodwin S."/>
            <person name="Spatafora J."/>
            <person name="Crous P."/>
            <person name="Grigoriev I."/>
        </authorList>
    </citation>
    <scope>NUCLEOTIDE SEQUENCE</scope>
    <source>
        <strain evidence="1">CBS 525.71</strain>
    </source>
</reference>
<keyword evidence="2" id="KW-1185">Reference proteome</keyword>
<dbReference type="EMBL" id="MU006714">
    <property type="protein sequence ID" value="KAF2628187.1"/>
    <property type="molecule type" value="Genomic_DNA"/>
</dbReference>
<name>A0ACB6S2J3_9PLEO</name>